<proteinExistence type="predicted"/>
<keyword evidence="2" id="KW-1185">Reference proteome</keyword>
<evidence type="ECO:0000313" key="2">
    <source>
        <dbReference type="Proteomes" id="UP001451606"/>
    </source>
</evidence>
<evidence type="ECO:0000313" key="1">
    <source>
        <dbReference type="EMBL" id="WYX99987.1"/>
    </source>
</evidence>
<accession>A0AAX4NFP5</accession>
<name>A0AAX4NFP5_9ARCH</name>
<gene>
    <name evidence="1" type="ORF">OXIME_000536</name>
</gene>
<reference evidence="1 2" key="1">
    <citation type="submission" date="2023-09" db="EMBL/GenBank/DDBJ databases">
        <authorList>
            <person name="Golyshina O.V."/>
            <person name="Lunev E.A."/>
            <person name="Bargiela R."/>
            <person name="Gaines M.C."/>
            <person name="Daum B."/>
            <person name="Bale N.J."/>
            <person name="Koenen M."/>
            <person name="Sinninghe Damst J.S."/>
            <person name="Yakimov M."/>
            <person name="Golyshin P.N."/>
        </authorList>
    </citation>
    <scope>NUCLEOTIDE SEQUENCE [LARGE SCALE GENOMIC DNA]</scope>
    <source>
        <strain evidence="1 2">M1</strain>
    </source>
</reference>
<dbReference type="KEGG" id="omr:OXIME_000536"/>
<dbReference type="EMBL" id="CP133772">
    <property type="protein sequence ID" value="WYX99987.1"/>
    <property type="molecule type" value="Genomic_DNA"/>
</dbReference>
<dbReference type="AlphaFoldDB" id="A0AAX4NFP5"/>
<organism evidence="1 2">
    <name type="scientific">Oxyplasma meridianum</name>
    <dbReference type="NCBI Taxonomy" id="3073602"/>
    <lineage>
        <taxon>Archaea</taxon>
        <taxon>Methanobacteriati</taxon>
        <taxon>Thermoplasmatota</taxon>
        <taxon>Thermoplasmata</taxon>
        <taxon>Thermoplasmatales</taxon>
        <taxon>Thermoplasmataceae</taxon>
        <taxon>Oxyplasma</taxon>
    </lineage>
</organism>
<dbReference type="RefSeq" id="WP_393971944.1">
    <property type="nucleotide sequence ID" value="NZ_CP133772.1"/>
</dbReference>
<dbReference type="Proteomes" id="UP001451606">
    <property type="component" value="Chromosome"/>
</dbReference>
<sequence length="106" mass="12383">MPLPSKRKDDLNRYIRERRHESVLGDIPFVLVPVWQIKIRERFGISVDREIAEYIVLAAHEKGTWKKQRAIRKIEKIFLNRGESPEDSRRMANDVVNLAVGSSSQQ</sequence>
<dbReference type="GeneID" id="95967263"/>
<protein>
    <submittedName>
        <fullName evidence="1">Uncharacterized protein</fullName>
    </submittedName>
</protein>